<proteinExistence type="predicted"/>
<protein>
    <submittedName>
        <fullName evidence="4">Excalibur calcium-binding domain-containing protein</fullName>
    </submittedName>
</protein>
<feature type="region of interest" description="Disordered" evidence="1">
    <location>
        <begin position="43"/>
        <end position="75"/>
    </location>
</feature>
<dbReference type="Proteomes" id="UP000254869">
    <property type="component" value="Unassembled WGS sequence"/>
</dbReference>
<feature type="compositionally biased region" description="Polar residues" evidence="1">
    <location>
        <begin position="51"/>
        <end position="65"/>
    </location>
</feature>
<reference evidence="4 5" key="1">
    <citation type="submission" date="2018-07" db="EMBL/GenBank/DDBJ databases">
        <title>Genomic Encyclopedia of Type Strains, Phase IV (KMG-IV): sequencing the most valuable type-strain genomes for metagenomic binning, comparative biology and taxonomic classification.</title>
        <authorList>
            <person name="Goeker M."/>
        </authorList>
    </citation>
    <scope>NUCLEOTIDE SEQUENCE [LARGE SCALE GENOMIC DNA]</scope>
    <source>
        <strain evidence="4 5">DSM 44290</strain>
    </source>
</reference>
<keyword evidence="5" id="KW-1185">Reference proteome</keyword>
<feature type="compositionally biased region" description="Basic and acidic residues" evidence="1">
    <location>
        <begin position="66"/>
        <end position="75"/>
    </location>
</feature>
<keyword evidence="2" id="KW-0732">Signal</keyword>
<dbReference type="EMBL" id="QQBC01000011">
    <property type="protein sequence ID" value="RDI63276.1"/>
    <property type="molecule type" value="Genomic_DNA"/>
</dbReference>
<evidence type="ECO:0000313" key="5">
    <source>
        <dbReference type="Proteomes" id="UP000254869"/>
    </source>
</evidence>
<gene>
    <name evidence="4" type="ORF">DFR76_111295</name>
</gene>
<evidence type="ECO:0000256" key="2">
    <source>
        <dbReference type="SAM" id="SignalP"/>
    </source>
</evidence>
<dbReference type="InterPro" id="IPR008613">
    <property type="entry name" value="Excalibur_Ca-bd_domain"/>
</dbReference>
<dbReference type="AlphaFoldDB" id="A0A370HXN4"/>
<evidence type="ECO:0000256" key="1">
    <source>
        <dbReference type="SAM" id="MobiDB-lite"/>
    </source>
</evidence>
<comment type="caution">
    <text evidence="4">The sequence shown here is derived from an EMBL/GenBank/DDBJ whole genome shotgun (WGS) entry which is preliminary data.</text>
</comment>
<dbReference type="Pfam" id="PF05901">
    <property type="entry name" value="Excalibur"/>
    <property type="match status" value="1"/>
</dbReference>
<dbReference type="SMART" id="SM00894">
    <property type="entry name" value="Excalibur"/>
    <property type="match status" value="1"/>
</dbReference>
<evidence type="ECO:0000259" key="3">
    <source>
        <dbReference type="SMART" id="SM00894"/>
    </source>
</evidence>
<dbReference type="STRING" id="1210086.GCA_001613105_07560"/>
<feature type="chain" id="PRO_5017059604" evidence="2">
    <location>
        <begin position="44"/>
        <end position="124"/>
    </location>
</feature>
<accession>A0A370HXN4</accession>
<organism evidence="4 5">
    <name type="scientific">Nocardia pseudobrasiliensis</name>
    <dbReference type="NCBI Taxonomy" id="45979"/>
    <lineage>
        <taxon>Bacteria</taxon>
        <taxon>Bacillati</taxon>
        <taxon>Actinomycetota</taxon>
        <taxon>Actinomycetes</taxon>
        <taxon>Mycobacteriales</taxon>
        <taxon>Nocardiaceae</taxon>
        <taxon>Nocardia</taxon>
    </lineage>
</organism>
<evidence type="ECO:0000313" key="4">
    <source>
        <dbReference type="EMBL" id="RDI63276.1"/>
    </source>
</evidence>
<name>A0A370HXN4_9NOCA</name>
<sequence length="124" mass="12837">MGSNHFSNGVVAVKFSNIRRSAAPLVAAGLLAAGVVSAPLALAAGPGNSGTDSTPSAGGSNWTTDSKGDWQRTDRHEQDTYETYYANCSEVIAAGKAPLYAGQPGYDLRLDPNHTGVACAPWQN</sequence>
<feature type="signal peptide" evidence="2">
    <location>
        <begin position="1"/>
        <end position="43"/>
    </location>
</feature>
<feature type="domain" description="Excalibur calcium-binding" evidence="3">
    <location>
        <begin position="84"/>
        <end position="120"/>
    </location>
</feature>